<dbReference type="Gene3D" id="1.10.150.320">
    <property type="entry name" value="Photosystem II 12 kDa extrinsic protein"/>
    <property type="match status" value="3"/>
</dbReference>
<dbReference type="PANTHER" id="PTHR21180:SF32">
    <property type="entry name" value="ENDONUCLEASE_EXONUCLEASE_PHOSPHATASE FAMILY DOMAIN-CONTAINING PROTEIN 1"/>
    <property type="match status" value="1"/>
</dbReference>
<proteinExistence type="predicted"/>
<feature type="domain" description="Helix-hairpin-helix DNA-binding motif class 1" evidence="2">
    <location>
        <begin position="306"/>
        <end position="325"/>
    </location>
</feature>
<evidence type="ECO:0000313" key="4">
    <source>
        <dbReference type="Proteomes" id="UP000178222"/>
    </source>
</evidence>
<dbReference type="GO" id="GO:0006281">
    <property type="term" value="P:DNA repair"/>
    <property type="evidence" value="ECO:0007669"/>
    <property type="project" value="InterPro"/>
</dbReference>
<dbReference type="Pfam" id="PF12836">
    <property type="entry name" value="HHH_3"/>
    <property type="match status" value="3"/>
</dbReference>
<organism evidence="3 4">
    <name type="scientific">Candidatus Wildermuthbacteria bacterium RIFCSPLOWO2_02_FULL_47_9c</name>
    <dbReference type="NCBI Taxonomy" id="1802466"/>
    <lineage>
        <taxon>Bacteria</taxon>
        <taxon>Candidatus Wildermuthiibacteriota</taxon>
    </lineage>
</organism>
<feature type="region of interest" description="Disordered" evidence="1">
    <location>
        <begin position="47"/>
        <end position="95"/>
    </location>
</feature>
<protein>
    <recommendedName>
        <fullName evidence="2">Helix-hairpin-helix DNA-binding motif class 1 domain-containing protein</fullName>
    </recommendedName>
</protein>
<feature type="compositionally biased region" description="Low complexity" evidence="1">
    <location>
        <begin position="69"/>
        <end position="95"/>
    </location>
</feature>
<dbReference type="NCBIfam" id="TIGR00426">
    <property type="entry name" value="competence protein ComEA helix-hairpin-helix repeat region"/>
    <property type="match status" value="2"/>
</dbReference>
<comment type="caution">
    <text evidence="3">The sequence shown here is derived from an EMBL/GenBank/DDBJ whole genome shotgun (WGS) entry which is preliminary data.</text>
</comment>
<evidence type="ECO:0000259" key="2">
    <source>
        <dbReference type="SMART" id="SM00278"/>
    </source>
</evidence>
<dbReference type="AlphaFoldDB" id="A0A1G2RV22"/>
<dbReference type="EMBL" id="MHUL01000029">
    <property type="protein sequence ID" value="OHA76694.1"/>
    <property type="molecule type" value="Genomic_DNA"/>
</dbReference>
<feature type="domain" description="Helix-hairpin-helix DNA-binding motif class 1" evidence="2">
    <location>
        <begin position="244"/>
        <end position="263"/>
    </location>
</feature>
<feature type="compositionally biased region" description="Pro residues" evidence="1">
    <location>
        <begin position="274"/>
        <end position="285"/>
    </location>
</feature>
<evidence type="ECO:0000256" key="1">
    <source>
        <dbReference type="SAM" id="MobiDB-lite"/>
    </source>
</evidence>
<feature type="domain" description="Helix-hairpin-helix DNA-binding motif class 1" evidence="2">
    <location>
        <begin position="137"/>
        <end position="156"/>
    </location>
</feature>
<name>A0A1G2RV22_9BACT</name>
<evidence type="ECO:0000313" key="3">
    <source>
        <dbReference type="EMBL" id="OHA76694.1"/>
    </source>
</evidence>
<feature type="domain" description="Helix-hairpin-helix DNA-binding motif class 1" evidence="2">
    <location>
        <begin position="214"/>
        <end position="233"/>
    </location>
</feature>
<dbReference type="InterPro" id="IPR003583">
    <property type="entry name" value="Hlx-hairpin-Hlx_DNA-bd_motif"/>
</dbReference>
<gene>
    <name evidence="3" type="ORF">A3J30_03670</name>
</gene>
<dbReference type="SMART" id="SM00278">
    <property type="entry name" value="HhH1"/>
    <property type="match status" value="6"/>
</dbReference>
<dbReference type="GO" id="GO:0003677">
    <property type="term" value="F:DNA binding"/>
    <property type="evidence" value="ECO:0007669"/>
    <property type="project" value="InterPro"/>
</dbReference>
<dbReference type="Proteomes" id="UP000178222">
    <property type="component" value="Unassembled WGS sequence"/>
</dbReference>
<feature type="domain" description="Helix-hairpin-helix DNA-binding motif class 1" evidence="2">
    <location>
        <begin position="332"/>
        <end position="351"/>
    </location>
</feature>
<reference evidence="3 4" key="1">
    <citation type="journal article" date="2016" name="Nat. Commun.">
        <title>Thousands of microbial genomes shed light on interconnected biogeochemical processes in an aquifer system.</title>
        <authorList>
            <person name="Anantharaman K."/>
            <person name="Brown C.T."/>
            <person name="Hug L.A."/>
            <person name="Sharon I."/>
            <person name="Castelle C.J."/>
            <person name="Probst A.J."/>
            <person name="Thomas B.C."/>
            <person name="Singh A."/>
            <person name="Wilkins M.J."/>
            <person name="Karaoz U."/>
            <person name="Brodie E.L."/>
            <person name="Williams K.H."/>
            <person name="Hubbard S.S."/>
            <person name="Banfield J.F."/>
        </authorList>
    </citation>
    <scope>NUCLEOTIDE SEQUENCE [LARGE SCALE GENOMIC DNA]</scope>
</reference>
<accession>A0A1G2RV22</accession>
<dbReference type="GO" id="GO:0015627">
    <property type="term" value="C:type II protein secretion system complex"/>
    <property type="evidence" value="ECO:0007669"/>
    <property type="project" value="TreeGrafter"/>
</dbReference>
<feature type="compositionally biased region" description="Pro residues" evidence="1">
    <location>
        <begin position="163"/>
        <end position="172"/>
    </location>
</feature>
<feature type="domain" description="Helix-hairpin-helix DNA-binding motif class 1" evidence="2">
    <location>
        <begin position="107"/>
        <end position="126"/>
    </location>
</feature>
<feature type="region of interest" description="Disordered" evidence="1">
    <location>
        <begin position="159"/>
        <end position="201"/>
    </location>
</feature>
<dbReference type="SUPFAM" id="SSF47781">
    <property type="entry name" value="RuvA domain 2-like"/>
    <property type="match status" value="3"/>
</dbReference>
<dbReference type="InterPro" id="IPR010994">
    <property type="entry name" value="RuvA_2-like"/>
</dbReference>
<dbReference type="InterPro" id="IPR004509">
    <property type="entry name" value="Competence_ComEA_HhH"/>
</dbReference>
<dbReference type="PANTHER" id="PTHR21180">
    <property type="entry name" value="ENDONUCLEASE/EXONUCLEASE/PHOSPHATASE FAMILY DOMAIN-CONTAINING PROTEIN 1"/>
    <property type="match status" value="1"/>
</dbReference>
<dbReference type="GO" id="GO:0015628">
    <property type="term" value="P:protein secretion by the type II secretion system"/>
    <property type="evidence" value="ECO:0007669"/>
    <property type="project" value="TreeGrafter"/>
</dbReference>
<sequence length="357" mass="38057">MQHARLLGILLGVLLISAGGVFVLIQSNGSPADSDFSWAEIKSSSLLAGAGPEEEPEEDVGESVTQQETPSQVAAAPSATSSSQIQPSPAPAIQPQSKININTAGYEELQQITGVGPVLAQRILDWRNANGLFYEIEDIKQVSGIGEATFEKMRNEIAVGNVPPRPIPPPEPQAEDTQKQQEELEESVQQPPPALQPSTPVASFPININTAGFDELQAITGIGPILAQRIIDYRENISLFYYIEDIKKVSGIGDVTFEKMKSQITVGGISPSSSSPPSPPPPPAPSAAEGCQVGQVNVNTASLEEIIAASIRQIGPSRAEQLVELRPFSSLQDLTRINGISENRVQEIIEQGIACVE</sequence>
<dbReference type="InterPro" id="IPR051675">
    <property type="entry name" value="Endo/Exo/Phosphatase_dom_1"/>
</dbReference>
<feature type="region of interest" description="Disordered" evidence="1">
    <location>
        <begin position="266"/>
        <end position="289"/>
    </location>
</feature>
<feature type="compositionally biased region" description="Acidic residues" evidence="1">
    <location>
        <begin position="52"/>
        <end position="61"/>
    </location>
</feature>